<proteinExistence type="predicted"/>
<evidence type="ECO:0000313" key="1">
    <source>
        <dbReference type="EMBL" id="SJM38466.1"/>
    </source>
</evidence>
<name>A0A1R4EJ16_9GAMM</name>
<reference evidence="2" key="1">
    <citation type="submission" date="2017-02" db="EMBL/GenBank/DDBJ databases">
        <authorList>
            <person name="Mornico D."/>
        </authorList>
    </citation>
    <scope>NUCLEOTIDE SEQUENCE [LARGE SCALE GENOMIC DNA]</scope>
</reference>
<dbReference type="Proteomes" id="UP000188169">
    <property type="component" value="Unassembled WGS sequence"/>
</dbReference>
<accession>A0A1R4EJ16</accession>
<protein>
    <recommendedName>
        <fullName evidence="3">NodB homology domain-containing protein</fullName>
    </recommendedName>
</protein>
<dbReference type="OrthoDB" id="9792651at2"/>
<gene>
    <name evidence="1" type="ORF">A1019T_02459</name>
</gene>
<evidence type="ECO:0000313" key="2">
    <source>
        <dbReference type="Proteomes" id="UP000188169"/>
    </source>
</evidence>
<organism evidence="1 2">
    <name type="scientific">Psychrobacter pasteurii</name>
    <dbReference type="NCBI Taxonomy" id="1945520"/>
    <lineage>
        <taxon>Bacteria</taxon>
        <taxon>Pseudomonadati</taxon>
        <taxon>Pseudomonadota</taxon>
        <taxon>Gammaproteobacteria</taxon>
        <taxon>Moraxellales</taxon>
        <taxon>Moraxellaceae</taxon>
        <taxon>Psychrobacter</taxon>
    </lineage>
</organism>
<dbReference type="EMBL" id="FUGD01000177">
    <property type="protein sequence ID" value="SJM38466.1"/>
    <property type="molecule type" value="Genomic_DNA"/>
</dbReference>
<dbReference type="STRING" id="1945520.A1019T_02459"/>
<sequence>MSKFILRFDDIIPGMDWNKFLKIKEVAVKYGVKSILGVVPDNKDANLSININMSNSVFFSTLKEFAEYGDTIAQHGTHHTYTIKAGGMLGINE</sequence>
<dbReference type="RefSeq" id="WP_077449807.1">
    <property type="nucleotide sequence ID" value="NZ_FUGD01000177.1"/>
</dbReference>
<dbReference type="Pfam" id="PF10096">
    <property type="entry name" value="DUF2334"/>
    <property type="match status" value="1"/>
</dbReference>
<dbReference type="InterPro" id="IPR018763">
    <property type="entry name" value="DUF2334"/>
</dbReference>
<evidence type="ECO:0008006" key="3">
    <source>
        <dbReference type="Google" id="ProtNLM"/>
    </source>
</evidence>
<keyword evidence="2" id="KW-1185">Reference proteome</keyword>
<dbReference type="AlphaFoldDB" id="A0A1R4EJ16"/>